<evidence type="ECO:0000313" key="4">
    <source>
        <dbReference type="RefSeq" id="XP_071906590.1"/>
    </source>
</evidence>
<keyword evidence="3" id="KW-1185">Reference proteome</keyword>
<keyword evidence="2" id="KW-0472">Membrane</keyword>
<reference evidence="4" key="1">
    <citation type="submission" date="2025-08" db="UniProtKB">
        <authorList>
            <consortium name="RefSeq"/>
        </authorList>
    </citation>
    <scope>IDENTIFICATION</scope>
    <source>
        <tissue evidence="4">Leaves</tissue>
    </source>
</reference>
<keyword evidence="2" id="KW-1133">Transmembrane helix</keyword>
<dbReference type="RefSeq" id="XP_071906590.1">
    <property type="nucleotide sequence ID" value="XM_072050489.1"/>
</dbReference>
<feature type="transmembrane region" description="Helical" evidence="2">
    <location>
        <begin position="18"/>
        <end position="39"/>
    </location>
</feature>
<evidence type="ECO:0000313" key="3">
    <source>
        <dbReference type="Proteomes" id="UP001652660"/>
    </source>
</evidence>
<dbReference type="PANTHER" id="PTHR33318">
    <property type="entry name" value="ASPARTYL/GLUTAMYL-TRNA(ASN/GLN) AMIDOTRANSFERASE SUBUNIT"/>
    <property type="match status" value="1"/>
</dbReference>
<proteinExistence type="predicted"/>
<dbReference type="InterPro" id="IPR039300">
    <property type="entry name" value="JASON"/>
</dbReference>
<feature type="compositionally biased region" description="Polar residues" evidence="1">
    <location>
        <begin position="365"/>
        <end position="375"/>
    </location>
</feature>
<evidence type="ECO:0000256" key="2">
    <source>
        <dbReference type="SAM" id="Phobius"/>
    </source>
</evidence>
<feature type="compositionally biased region" description="Basic and acidic residues" evidence="1">
    <location>
        <begin position="325"/>
        <end position="342"/>
    </location>
</feature>
<keyword evidence="2" id="KW-0812">Transmembrane</keyword>
<evidence type="ECO:0000256" key="1">
    <source>
        <dbReference type="SAM" id="MobiDB-lite"/>
    </source>
</evidence>
<dbReference type="PANTHER" id="PTHR33318:SF7">
    <property type="entry name" value="PROTEIN JASON"/>
    <property type="match status" value="1"/>
</dbReference>
<feature type="region of interest" description="Disordered" evidence="1">
    <location>
        <begin position="323"/>
        <end position="397"/>
    </location>
</feature>
<protein>
    <submittedName>
        <fullName evidence="4">Protein JASON-like isoform X1</fullName>
    </submittedName>
</protein>
<dbReference type="GeneID" id="113690291"/>
<dbReference type="Proteomes" id="UP001652660">
    <property type="component" value="Chromosome 5c"/>
</dbReference>
<organism evidence="3 4">
    <name type="scientific">Coffea arabica</name>
    <name type="common">Arabian coffee</name>
    <dbReference type="NCBI Taxonomy" id="13443"/>
    <lineage>
        <taxon>Eukaryota</taxon>
        <taxon>Viridiplantae</taxon>
        <taxon>Streptophyta</taxon>
        <taxon>Embryophyta</taxon>
        <taxon>Tracheophyta</taxon>
        <taxon>Spermatophyta</taxon>
        <taxon>Magnoliopsida</taxon>
        <taxon>eudicotyledons</taxon>
        <taxon>Gunneridae</taxon>
        <taxon>Pentapetalae</taxon>
        <taxon>asterids</taxon>
        <taxon>lamiids</taxon>
        <taxon>Gentianales</taxon>
        <taxon>Rubiaceae</taxon>
        <taxon>Ixoroideae</taxon>
        <taxon>Gardenieae complex</taxon>
        <taxon>Bertiereae - Coffeeae clade</taxon>
        <taxon>Coffeeae</taxon>
        <taxon>Coffea</taxon>
    </lineage>
</organism>
<name>A0ABM4UH30_COFAR</name>
<feature type="compositionally biased region" description="Basic and acidic residues" evidence="1">
    <location>
        <begin position="350"/>
        <end position="361"/>
    </location>
</feature>
<sequence length="488" mass="54597">MTFLTKTMQQGFSQVKMFFTKMIGVAVWCCSKFFLLGMLSRNWSSFSSLPLSGENEDARAKLIGDQDLGIPKPQRGFNLKELKDEACRTLRETPANFCQAPEKWNNLSAQKGGSENSRCRSWMTNTSVEERDLEVKFEQPLTPVKCCGRWVKVSGSLEHKSSSCMTNRQTAGRVSTSSTEGKEIEDAGSVELIASSRNGLTGSLATPRDISPFIIDVGTGGTSAGQELKVEASWSSWSSWPRALFRDPDGDPEHNEFAAGENSHCRRIQVDRSILGMDASDWDKDESHVSPKWWNGNGVPNSTDKYKEIGAVTGNLSSVTSLQLSEDKENDGTPTKLKEDLHLGTPRPKRGSDLNELKDEVGAVTGNQTPLSSALLSEETDGTPTKLKEDQDLGTPKPELESNIKKLKDEVWAMCWIKFQGRIHKCKEVSPKWWDGNGIPNTTHKYREDRKVCWHETPFEERLEKALFEETFIRQRRQTSRAINFGSS</sequence>
<gene>
    <name evidence="4" type="primary">LOC113690291</name>
</gene>
<accession>A0ABM4UH30</accession>